<dbReference type="EMBL" id="UIXM01000001">
    <property type="protein sequence ID" value="SVS23844.1"/>
    <property type="molecule type" value="Genomic_DNA"/>
</dbReference>
<proteinExistence type="predicted"/>
<protein>
    <submittedName>
        <fullName evidence="1">Uncharacterized protein</fullName>
    </submittedName>
</protein>
<gene>
    <name evidence="1" type="ORF">SAMEA3649733_00493</name>
</gene>
<sequence length="125" mass="14170">MHGLYSFNFKGISLDFLTVSRVKILYIKTVLVTKMINRESNASSIPELTGFNVSHSALTRQVFLNATFTDNMASVPHWPLKEFPDLFCCISRDRAEALLHQLQRAIDYLDAGMDSPSLFLIDDDL</sequence>
<evidence type="ECO:0000313" key="1">
    <source>
        <dbReference type="EMBL" id="SVS23844.1"/>
    </source>
</evidence>
<evidence type="ECO:0000313" key="2">
    <source>
        <dbReference type="Proteomes" id="UP000259497"/>
    </source>
</evidence>
<accession>A0ABD7NHK5</accession>
<dbReference type="Proteomes" id="UP000259497">
    <property type="component" value="Unassembled WGS sequence"/>
</dbReference>
<dbReference type="AlphaFoldDB" id="A0ABD7NHK5"/>
<organism evidence="1 2">
    <name type="scientific">Klebsiella pneumoniae</name>
    <dbReference type="NCBI Taxonomy" id="573"/>
    <lineage>
        <taxon>Bacteria</taxon>
        <taxon>Pseudomonadati</taxon>
        <taxon>Pseudomonadota</taxon>
        <taxon>Gammaproteobacteria</taxon>
        <taxon>Enterobacterales</taxon>
        <taxon>Enterobacteriaceae</taxon>
        <taxon>Klebsiella/Raoultella group</taxon>
        <taxon>Klebsiella</taxon>
        <taxon>Klebsiella pneumoniae complex</taxon>
    </lineage>
</organism>
<name>A0ABD7NHK5_KLEPN</name>
<reference evidence="1 2" key="1">
    <citation type="submission" date="2018-08" db="EMBL/GenBank/DDBJ databases">
        <authorList>
            <consortium name="Pathogen Informatics"/>
        </authorList>
    </citation>
    <scope>NUCLEOTIDE SEQUENCE [LARGE SCALE GENOMIC DNA]</scope>
    <source>
        <strain evidence="1 2">EuSCAPE_GR114</strain>
    </source>
</reference>
<comment type="caution">
    <text evidence="1">The sequence shown here is derived from an EMBL/GenBank/DDBJ whole genome shotgun (WGS) entry which is preliminary data.</text>
</comment>